<dbReference type="Gene3D" id="2.60.40.1180">
    <property type="entry name" value="Golgi alpha-mannosidase II"/>
    <property type="match status" value="1"/>
</dbReference>
<feature type="compositionally biased region" description="Polar residues" evidence="4">
    <location>
        <begin position="56"/>
        <end position="79"/>
    </location>
</feature>
<proteinExistence type="inferred from homology"/>
<feature type="domain" description="Glycoside hydrolase family 31 TIM barrel" evidence="6">
    <location>
        <begin position="548"/>
        <end position="695"/>
    </location>
</feature>
<dbReference type="InterPro" id="IPR017853">
    <property type="entry name" value="GH"/>
</dbReference>
<feature type="domain" description="Glycosyl hydrolase family 31 C-terminal" evidence="7">
    <location>
        <begin position="858"/>
        <end position="940"/>
    </location>
</feature>
<feature type="compositionally biased region" description="Polar residues" evidence="4">
    <location>
        <begin position="86"/>
        <end position="100"/>
    </location>
</feature>
<evidence type="ECO:0000256" key="1">
    <source>
        <dbReference type="ARBA" id="ARBA00007806"/>
    </source>
</evidence>
<keyword evidence="5" id="KW-1133">Transmembrane helix</keyword>
<dbReference type="VEuPathDB" id="VectorBase:MDOA009125"/>
<name>A0A1I8MWD4_MUSDO</name>
<accession>A0A1I8MWD4</accession>
<evidence type="ECO:0000256" key="3">
    <source>
        <dbReference type="RuleBase" id="RU361185"/>
    </source>
</evidence>
<keyword evidence="2" id="KW-0732">Signal</keyword>
<dbReference type="eggNOG" id="KOG1065">
    <property type="taxonomic scope" value="Eukaryota"/>
</dbReference>
<dbReference type="InterPro" id="IPR050985">
    <property type="entry name" value="Alpha-glycosidase_related"/>
</dbReference>
<feature type="region of interest" description="Disordered" evidence="4">
    <location>
        <begin position="1"/>
        <end position="112"/>
    </location>
</feature>
<dbReference type="InterPro" id="IPR000322">
    <property type="entry name" value="Glyco_hydro_31_TIM"/>
</dbReference>
<keyword evidence="5" id="KW-0812">Transmembrane</keyword>
<evidence type="ECO:0000256" key="5">
    <source>
        <dbReference type="SAM" id="Phobius"/>
    </source>
</evidence>
<dbReference type="SUPFAM" id="SSF51445">
    <property type="entry name" value="(Trans)glycosidases"/>
    <property type="match status" value="1"/>
</dbReference>
<dbReference type="GO" id="GO:0005975">
    <property type="term" value="P:carbohydrate metabolic process"/>
    <property type="evidence" value="ECO:0007669"/>
    <property type="project" value="InterPro"/>
</dbReference>
<dbReference type="AlphaFoldDB" id="A0A1I8MWD4"/>
<feature type="region of interest" description="Disordered" evidence="4">
    <location>
        <begin position="138"/>
        <end position="157"/>
    </location>
</feature>
<dbReference type="CDD" id="cd06592">
    <property type="entry name" value="GH31_NET37"/>
    <property type="match status" value="1"/>
</dbReference>
<evidence type="ECO:0000256" key="4">
    <source>
        <dbReference type="SAM" id="MobiDB-lite"/>
    </source>
</evidence>
<evidence type="ECO:0000259" key="7">
    <source>
        <dbReference type="Pfam" id="PF21365"/>
    </source>
</evidence>
<dbReference type="PANTHER" id="PTHR43053:SF6">
    <property type="entry name" value="SITS-BINDING PROTEIN"/>
    <property type="match status" value="1"/>
</dbReference>
<dbReference type="InterPro" id="IPR048395">
    <property type="entry name" value="Glyco_hydro_31_C"/>
</dbReference>
<dbReference type="SUPFAM" id="SSF51011">
    <property type="entry name" value="Glycosyl hydrolase domain"/>
    <property type="match status" value="1"/>
</dbReference>
<dbReference type="STRING" id="7370.A0A1I8MWD4"/>
<dbReference type="EnsemblMetazoa" id="MDOA009125-RB">
    <property type="protein sequence ID" value="MDOA009125-PB"/>
    <property type="gene ID" value="MDOA009125"/>
</dbReference>
<dbReference type="GO" id="GO:0004553">
    <property type="term" value="F:hydrolase activity, hydrolyzing O-glycosyl compounds"/>
    <property type="evidence" value="ECO:0007669"/>
    <property type="project" value="InterPro"/>
</dbReference>
<dbReference type="InterPro" id="IPR013780">
    <property type="entry name" value="Glyco_hydro_b"/>
</dbReference>
<sequence length="947" mass="107864">MNPIREEEAEQRVPLMPSDLKDNCENSHIPYADENDPEESSEQNANGQLIKLPGSRKQSLSSRRNVGLTININSSNPVQHNGDADSPTTPQTASDNSTKMDTPPLPLPRALRRNSISMPSGINAIEELEAFRIKHQMQEQEPVVEEEKTPSRTDSVVDDISGSVTISIPEQKNVPTIQIEKPDDDSDDELEIHGKRRDRFRTRRRASIAPLPALRLNNKEMLASDFDSYSVASNQASITSVNSLASLLREKMQASPQMIRKKKRETKDYSIISHIINILSLPLLQIGFAYVGYHRKILTYSYFEKIKFNSNDRILRILSHDEREVISGLLGKTIGMDNKPYHCLEDHRKQDGSVCIEWNGIARLYMNFQDMDVFRCYTINWQSLSPGNHPTDCYELQRNNGLWFGGGMTKSNEWSLSNDNFDFAPFSSGDLKVHQFGNGVKRYFINSIGVAIQVNDKTPLHVSVNTTTNEFCLKARNDEFTFVNHLTELPELDYKICTTEDMKSLHMLMTQKSLWDGLKEADMAVIYSLIQEPVWRTPHGEDMESLNETTIYNYSEDLIAMGLPLGHILINEFWQANVGDFTVDQRRFPTLNKTIDLLHRRGFKIVFTIQPFISTDSENFKEAVRKKLLIYERHSERSIPALTRYKSATSAGVLDITNNASVFWLKEKLERLKAEYKVNSFYLDLGTGYNLPHYYQCRQTLDNPDMYAKLFTESLESVGFIGVSTASTVPKPPAFLSTPPINSSWSGLKEVMSTVLNYGVIGYPFVLPGAVGGDYALNKTMSKMISFYSLGEPPLPDEELYVRWLQLMTFMPAMQFSHLPTYYKGDYVKNLAKDLALIRQQNVIPVLRKCLSESMNEGLPLVRPLWMLDPHDPACLSISDEFSLGEMLIVAPILEPNVEEREVYLPQGVWKDGIDGSLRKGSRWIHNYKVPKDKIAFFTKMPDNTRF</sequence>
<evidence type="ECO:0000313" key="8">
    <source>
        <dbReference type="EnsemblMetazoa" id="MDOA009125-PB"/>
    </source>
</evidence>
<keyword evidence="3" id="KW-0326">Glycosidase</keyword>
<protein>
    <recommendedName>
        <fullName evidence="9">Glycosyl hydrolase</fullName>
    </recommendedName>
</protein>
<comment type="similarity">
    <text evidence="1 3">Belongs to the glycosyl hydrolase 31 family.</text>
</comment>
<dbReference type="PANTHER" id="PTHR43053">
    <property type="entry name" value="GLYCOSIDASE FAMILY 31"/>
    <property type="match status" value="1"/>
</dbReference>
<feature type="transmembrane region" description="Helical" evidence="5">
    <location>
        <begin position="269"/>
        <end position="293"/>
    </location>
</feature>
<dbReference type="Pfam" id="PF01055">
    <property type="entry name" value="Glyco_hydro_31_2nd"/>
    <property type="match status" value="1"/>
</dbReference>
<keyword evidence="5" id="KW-0472">Membrane</keyword>
<reference evidence="8" key="1">
    <citation type="submission" date="2020-05" db="UniProtKB">
        <authorList>
            <consortium name="EnsemblMetazoa"/>
        </authorList>
    </citation>
    <scope>IDENTIFICATION</scope>
    <source>
        <strain evidence="8">Aabys</strain>
    </source>
</reference>
<dbReference type="VEuPathDB" id="VectorBase:MDOMA2_010437"/>
<evidence type="ECO:0008006" key="9">
    <source>
        <dbReference type="Google" id="ProtNLM"/>
    </source>
</evidence>
<dbReference type="Pfam" id="PF21365">
    <property type="entry name" value="Glyco_hydro_31_3rd"/>
    <property type="match status" value="1"/>
</dbReference>
<organism evidence="8">
    <name type="scientific">Musca domestica</name>
    <name type="common">House fly</name>
    <dbReference type="NCBI Taxonomy" id="7370"/>
    <lineage>
        <taxon>Eukaryota</taxon>
        <taxon>Metazoa</taxon>
        <taxon>Ecdysozoa</taxon>
        <taxon>Arthropoda</taxon>
        <taxon>Hexapoda</taxon>
        <taxon>Insecta</taxon>
        <taxon>Pterygota</taxon>
        <taxon>Neoptera</taxon>
        <taxon>Endopterygota</taxon>
        <taxon>Diptera</taxon>
        <taxon>Brachycera</taxon>
        <taxon>Muscomorpha</taxon>
        <taxon>Muscoidea</taxon>
        <taxon>Muscidae</taxon>
        <taxon>Musca</taxon>
    </lineage>
</organism>
<keyword evidence="3" id="KW-0378">Hydrolase</keyword>
<evidence type="ECO:0000259" key="6">
    <source>
        <dbReference type="Pfam" id="PF01055"/>
    </source>
</evidence>
<evidence type="ECO:0000256" key="2">
    <source>
        <dbReference type="ARBA" id="ARBA00022729"/>
    </source>
</evidence>
<dbReference type="Gene3D" id="3.20.20.80">
    <property type="entry name" value="Glycosidases"/>
    <property type="match status" value="1"/>
</dbReference>